<dbReference type="PANTHER" id="PTHR11537:SF254">
    <property type="entry name" value="POTASSIUM VOLTAGE-GATED CHANNEL PROTEIN SHAB"/>
    <property type="match status" value="1"/>
</dbReference>
<evidence type="ECO:0000256" key="3">
    <source>
        <dbReference type="ARBA" id="ARBA00022692"/>
    </source>
</evidence>
<evidence type="ECO:0000313" key="10">
    <source>
        <dbReference type="EMBL" id="MBA8793951.1"/>
    </source>
</evidence>
<dbReference type="GO" id="GO:0001508">
    <property type="term" value="P:action potential"/>
    <property type="evidence" value="ECO:0007669"/>
    <property type="project" value="TreeGrafter"/>
</dbReference>
<dbReference type="InterPro" id="IPR013099">
    <property type="entry name" value="K_chnl_dom"/>
</dbReference>
<evidence type="ECO:0000256" key="6">
    <source>
        <dbReference type="ARBA" id="ARBA00023136"/>
    </source>
</evidence>
<evidence type="ECO:0000259" key="9">
    <source>
        <dbReference type="Pfam" id="PF07885"/>
    </source>
</evidence>
<feature type="transmembrane region" description="Helical" evidence="8">
    <location>
        <begin position="75"/>
        <end position="101"/>
    </location>
</feature>
<keyword evidence="7 10" id="KW-0407">Ion channel</keyword>
<dbReference type="PANTHER" id="PTHR11537">
    <property type="entry name" value="VOLTAGE-GATED POTASSIUM CHANNEL"/>
    <property type="match status" value="1"/>
</dbReference>
<dbReference type="GO" id="GO:0008076">
    <property type="term" value="C:voltage-gated potassium channel complex"/>
    <property type="evidence" value="ECO:0007669"/>
    <property type="project" value="InterPro"/>
</dbReference>
<gene>
    <name evidence="10" type="ORF">FHX74_001556</name>
</gene>
<evidence type="ECO:0000256" key="8">
    <source>
        <dbReference type="SAM" id="Phobius"/>
    </source>
</evidence>
<reference evidence="10 11" key="1">
    <citation type="submission" date="2020-07" db="EMBL/GenBank/DDBJ databases">
        <title>Sequencing the genomes of 1000 actinobacteria strains.</title>
        <authorList>
            <person name="Klenk H.-P."/>
        </authorList>
    </citation>
    <scope>NUCLEOTIDE SEQUENCE [LARGE SCALE GENOMIC DNA]</scope>
    <source>
        <strain evidence="10 11">DSM 100723</strain>
    </source>
</reference>
<feature type="transmembrane region" description="Helical" evidence="8">
    <location>
        <begin position="175"/>
        <end position="200"/>
    </location>
</feature>
<keyword evidence="2" id="KW-0813">Transport</keyword>
<feature type="domain" description="Potassium channel" evidence="9">
    <location>
        <begin position="128"/>
        <end position="200"/>
    </location>
</feature>
<feature type="transmembrane region" description="Helical" evidence="8">
    <location>
        <begin position="44"/>
        <end position="63"/>
    </location>
</feature>
<dbReference type="Gene3D" id="1.10.287.70">
    <property type="match status" value="1"/>
</dbReference>
<evidence type="ECO:0000256" key="1">
    <source>
        <dbReference type="ARBA" id="ARBA00004141"/>
    </source>
</evidence>
<evidence type="ECO:0000256" key="7">
    <source>
        <dbReference type="ARBA" id="ARBA00023303"/>
    </source>
</evidence>
<keyword evidence="3 8" id="KW-0812">Transmembrane</keyword>
<accession>A0A7W3P5G4</accession>
<dbReference type="AlphaFoldDB" id="A0A7W3P5G4"/>
<keyword evidence="5" id="KW-0406">Ion transport</keyword>
<comment type="caution">
    <text evidence="10">The sequence shown here is derived from an EMBL/GenBank/DDBJ whole genome shotgun (WGS) entry which is preliminary data.</text>
</comment>
<dbReference type="EMBL" id="JACGWT010000002">
    <property type="protein sequence ID" value="MBA8793951.1"/>
    <property type="molecule type" value="Genomic_DNA"/>
</dbReference>
<feature type="transmembrane region" description="Helical" evidence="8">
    <location>
        <begin position="143"/>
        <end position="163"/>
    </location>
</feature>
<keyword evidence="11" id="KW-1185">Reference proteome</keyword>
<feature type="transmembrane region" description="Helical" evidence="8">
    <location>
        <begin position="113"/>
        <end position="131"/>
    </location>
</feature>
<dbReference type="SUPFAM" id="SSF81324">
    <property type="entry name" value="Voltage-gated potassium channels"/>
    <property type="match status" value="1"/>
</dbReference>
<name>A0A7W3P5G4_9ACTN</name>
<keyword evidence="4 8" id="KW-1133">Transmembrane helix</keyword>
<proteinExistence type="predicted"/>
<evidence type="ECO:0000313" key="11">
    <source>
        <dbReference type="Proteomes" id="UP000523079"/>
    </source>
</evidence>
<sequence length="238" mass="26670">MTLATWQRRAELPLAIAAVVFLISYSWTVLVPDLPRELRFALELVDYATWLVFTVDYVGRVVLAERRWSYVRHHLVDLLIVVLPLLRPLRVLRLITLLRFIERRVAHSLQGRVAVYVALSTALVLYTGSLAELEAERHAHGSNIHTFGTSLWWAITTITTVGYGDHYPVTTQGRLVAAALMIAGVALLGVVTASLASWLVQRVRLGAETASQDERPGEVERLRAELAELRARFGTDHS</sequence>
<dbReference type="RefSeq" id="WP_182559489.1">
    <property type="nucleotide sequence ID" value="NZ_JACGWT010000002.1"/>
</dbReference>
<dbReference type="Pfam" id="PF07885">
    <property type="entry name" value="Ion_trans_2"/>
    <property type="match status" value="1"/>
</dbReference>
<protein>
    <submittedName>
        <fullName evidence="10">Voltage-gated potassium channel</fullName>
    </submittedName>
</protein>
<evidence type="ECO:0000256" key="2">
    <source>
        <dbReference type="ARBA" id="ARBA00022448"/>
    </source>
</evidence>
<comment type="subcellular location">
    <subcellularLocation>
        <location evidence="1">Membrane</location>
        <topology evidence="1">Multi-pass membrane protein</topology>
    </subcellularLocation>
</comment>
<keyword evidence="6 8" id="KW-0472">Membrane</keyword>
<dbReference type="InterPro" id="IPR028325">
    <property type="entry name" value="VG_K_chnl"/>
</dbReference>
<dbReference type="GO" id="GO:0005249">
    <property type="term" value="F:voltage-gated potassium channel activity"/>
    <property type="evidence" value="ECO:0007669"/>
    <property type="project" value="InterPro"/>
</dbReference>
<dbReference type="Proteomes" id="UP000523079">
    <property type="component" value="Unassembled WGS sequence"/>
</dbReference>
<organism evidence="10 11">
    <name type="scientific">Microlunatus kandeliicorticis</name>
    <dbReference type="NCBI Taxonomy" id="1759536"/>
    <lineage>
        <taxon>Bacteria</taxon>
        <taxon>Bacillati</taxon>
        <taxon>Actinomycetota</taxon>
        <taxon>Actinomycetes</taxon>
        <taxon>Propionibacteriales</taxon>
        <taxon>Propionibacteriaceae</taxon>
        <taxon>Microlunatus</taxon>
    </lineage>
</organism>
<evidence type="ECO:0000256" key="5">
    <source>
        <dbReference type="ARBA" id="ARBA00023065"/>
    </source>
</evidence>
<evidence type="ECO:0000256" key="4">
    <source>
        <dbReference type="ARBA" id="ARBA00022989"/>
    </source>
</evidence>
<feature type="transmembrane region" description="Helical" evidence="8">
    <location>
        <begin position="12"/>
        <end position="32"/>
    </location>
</feature>